<dbReference type="PANTHER" id="PTHR46438:SF2">
    <property type="entry name" value="ALPHA_BETA-HYDROLASES SUPERFAMILY PROTEIN"/>
    <property type="match status" value="1"/>
</dbReference>
<dbReference type="KEGG" id="gph:GEMMAAP_01395"/>
<dbReference type="PRINTS" id="PR00111">
    <property type="entry name" value="ABHYDROLASE"/>
</dbReference>
<keyword evidence="3" id="KW-1185">Reference proteome</keyword>
<protein>
    <recommendedName>
        <fullName evidence="1">AB hydrolase-1 domain-containing protein</fullName>
    </recommendedName>
</protein>
<dbReference type="Gene3D" id="3.40.50.1820">
    <property type="entry name" value="alpha/beta hydrolase"/>
    <property type="match status" value="1"/>
</dbReference>
<evidence type="ECO:0000313" key="2">
    <source>
        <dbReference type="EMBL" id="AMW03862.1"/>
    </source>
</evidence>
<accession>A0A143BH80</accession>
<dbReference type="InterPro" id="IPR029058">
    <property type="entry name" value="AB_hydrolase_fold"/>
</dbReference>
<dbReference type="Proteomes" id="UP000076404">
    <property type="component" value="Chromosome"/>
</dbReference>
<sequence>MSTLPNPLGGERRFYAWRGWKVAYVVRGHGEPLVFIHSIHAAAWNAEWRQNVPALSEQHTCYAIDLLGFGASDRPPIPYTAELYISLVHDFLRDVVGTPAHLVGSSLGGTYAVAVAHANPELVRSVVAIGPAGVSRLFNVGGAAGTAVQALFRTAVPGRALFSALVSRASIKFFLKDIYAFGLDRMAEHLYWISANQPNARFAPAAFVGMRLNHDIRQSIGQLQVPLLLVWGTQASQTPYKESAQVRAAAPAAMFAPQHAGDLPHDETPDAFNAVVLGFTAPATPAAV</sequence>
<name>A0A143BH80_9BACT</name>
<evidence type="ECO:0000313" key="3">
    <source>
        <dbReference type="Proteomes" id="UP000076404"/>
    </source>
</evidence>
<proteinExistence type="predicted"/>
<reference evidence="2 3" key="1">
    <citation type="journal article" date="2014" name="Proc. Natl. Acad. Sci. U.S.A.">
        <title>Functional type 2 photosynthetic reaction centers found in the rare bacterial phylum Gemmatimonadetes.</title>
        <authorList>
            <person name="Zeng Y."/>
            <person name="Feng F."/>
            <person name="Medova H."/>
            <person name="Dean J."/>
            <person name="Koblizek M."/>
        </authorList>
    </citation>
    <scope>NUCLEOTIDE SEQUENCE [LARGE SCALE GENOMIC DNA]</scope>
    <source>
        <strain evidence="2 3">AP64</strain>
    </source>
</reference>
<dbReference type="EMBL" id="CP011454">
    <property type="protein sequence ID" value="AMW03862.1"/>
    <property type="molecule type" value="Genomic_DNA"/>
</dbReference>
<evidence type="ECO:0000259" key="1">
    <source>
        <dbReference type="Pfam" id="PF12697"/>
    </source>
</evidence>
<dbReference type="STRING" id="1379270.GEMMAAP_01395"/>
<dbReference type="RefSeq" id="WP_026849138.1">
    <property type="nucleotide sequence ID" value="NZ_CP011454.1"/>
</dbReference>
<dbReference type="SUPFAM" id="SSF53474">
    <property type="entry name" value="alpha/beta-Hydrolases"/>
    <property type="match status" value="1"/>
</dbReference>
<gene>
    <name evidence="2" type="ORF">GEMMAAP_01395</name>
</gene>
<dbReference type="AlphaFoldDB" id="A0A143BH80"/>
<dbReference type="PANTHER" id="PTHR46438">
    <property type="entry name" value="ALPHA/BETA-HYDROLASES SUPERFAMILY PROTEIN"/>
    <property type="match status" value="1"/>
</dbReference>
<organism evidence="2 3">
    <name type="scientific">Gemmatimonas phototrophica</name>
    <dbReference type="NCBI Taxonomy" id="1379270"/>
    <lineage>
        <taxon>Bacteria</taxon>
        <taxon>Pseudomonadati</taxon>
        <taxon>Gemmatimonadota</taxon>
        <taxon>Gemmatimonadia</taxon>
        <taxon>Gemmatimonadales</taxon>
        <taxon>Gemmatimonadaceae</taxon>
        <taxon>Gemmatimonas</taxon>
    </lineage>
</organism>
<dbReference type="eggNOG" id="COG0596">
    <property type="taxonomic scope" value="Bacteria"/>
</dbReference>
<feature type="domain" description="AB hydrolase-1" evidence="1">
    <location>
        <begin position="33"/>
        <end position="274"/>
    </location>
</feature>
<dbReference type="InterPro" id="IPR000073">
    <property type="entry name" value="AB_hydrolase_1"/>
</dbReference>
<dbReference type="OrthoDB" id="9808398at2"/>
<reference evidence="2 3" key="2">
    <citation type="journal article" date="2016" name="Environ. Microbiol. Rep.">
        <title>Metagenomic evidence for the presence of phototrophic Gemmatimonadetes bacteria in diverse environments.</title>
        <authorList>
            <person name="Zeng Y."/>
            <person name="Baumbach J."/>
            <person name="Barbosa E.G."/>
            <person name="Azevedo V."/>
            <person name="Zhang C."/>
            <person name="Koblizek M."/>
        </authorList>
    </citation>
    <scope>NUCLEOTIDE SEQUENCE [LARGE SCALE GENOMIC DNA]</scope>
    <source>
        <strain evidence="2 3">AP64</strain>
    </source>
</reference>
<dbReference type="Pfam" id="PF12697">
    <property type="entry name" value="Abhydrolase_6"/>
    <property type="match status" value="1"/>
</dbReference>